<dbReference type="Proteomes" id="UP000256491">
    <property type="component" value="Unassembled WGS sequence"/>
</dbReference>
<evidence type="ECO:0008006" key="3">
    <source>
        <dbReference type="Google" id="ProtNLM"/>
    </source>
</evidence>
<evidence type="ECO:0000313" key="1">
    <source>
        <dbReference type="EMBL" id="REC74527.1"/>
    </source>
</evidence>
<organism evidence="1 2">
    <name type="scientific">Chryseobacterium rhizosphaerae</name>
    <dbReference type="NCBI Taxonomy" id="395937"/>
    <lineage>
        <taxon>Bacteria</taxon>
        <taxon>Pseudomonadati</taxon>
        <taxon>Bacteroidota</taxon>
        <taxon>Flavobacteriia</taxon>
        <taxon>Flavobacteriales</taxon>
        <taxon>Weeksellaceae</taxon>
        <taxon>Chryseobacterium group</taxon>
        <taxon>Chryseobacterium</taxon>
    </lineage>
</organism>
<reference evidence="1 2" key="1">
    <citation type="journal article" date="2010" name="Syst. Appl. Microbiol.">
        <title>Four new species of Chryseobacterium from the rhizosphere of coastal sand dune plants, Chryseobacterium elymi sp. nov., Chryseobacterium hagamense sp. nov., Chryseobacterium lathyri sp. nov. and Chryseobacterium rhizosphaerae sp. nov.</title>
        <authorList>
            <person name="Cho S.H."/>
            <person name="Lee K.S."/>
            <person name="Shin D.S."/>
            <person name="Han J.H."/>
            <person name="Park K.S."/>
            <person name="Lee C.H."/>
            <person name="Park K.H."/>
            <person name="Kim S.B."/>
        </authorList>
    </citation>
    <scope>NUCLEOTIDE SEQUENCE [LARGE SCALE GENOMIC DNA]</scope>
    <source>
        <strain evidence="1 2">KCTC 22548</strain>
    </source>
</reference>
<evidence type="ECO:0000313" key="2">
    <source>
        <dbReference type="Proteomes" id="UP000256491"/>
    </source>
</evidence>
<protein>
    <recommendedName>
        <fullName evidence="3">Bacteriocin-protection protein</fullName>
    </recommendedName>
</protein>
<gene>
    <name evidence="1" type="ORF">DRF57_13615</name>
</gene>
<comment type="caution">
    <text evidence="1">The sequence shown here is derived from an EMBL/GenBank/DDBJ whole genome shotgun (WGS) entry which is preliminary data.</text>
</comment>
<sequence length="193" mass="22797">MHNKEIDTYCPQSQADWRQWLEKNHQSSQSVWLVCYTKKSNVPSLSWSEAVDEALCFGWIDSTRKKINDISFMQFFAKRKPKSNWSKINKEKVQQLIDSKRMTKQGYESVEIAKQNGYWTILDEIEEVIIPNDLEMAFEKHNGSKDYFLSLSKSTKKIILAWIILVRKQETRQKRIEEVVESAALNLKPKHLR</sequence>
<proteinExistence type="predicted"/>
<name>A0ABX9IIS8_9FLAO</name>
<keyword evidence="2" id="KW-1185">Reference proteome</keyword>
<accession>A0ABX9IIS8</accession>
<dbReference type="EMBL" id="QNUF01000015">
    <property type="protein sequence ID" value="REC74527.1"/>
    <property type="molecule type" value="Genomic_DNA"/>
</dbReference>
<dbReference type="Pfam" id="PF13376">
    <property type="entry name" value="OmdA"/>
    <property type="match status" value="1"/>
</dbReference>